<evidence type="ECO:0000256" key="8">
    <source>
        <dbReference type="ARBA" id="ARBA00022729"/>
    </source>
</evidence>
<dbReference type="InterPro" id="IPR023121">
    <property type="entry name" value="ApoC-II_dom_sf"/>
</dbReference>
<sequence>MSAYADPHLGQTSTSTLQLPHLQDVPGDTCSRSPDAMGARSFLALFLILLLLASEAQGAHVPPQDEPDSPALLTKVQESLYGYWDTAKATAQDLYRKTYLPTVDEKIRDMYSKSTAAVTIYAGIFTDQVLSLLTGDH</sequence>
<dbReference type="Proteomes" id="UP000008227">
    <property type="component" value="Chromosome 6"/>
</dbReference>
<dbReference type="Bgee" id="ENSSSCG00000003086">
    <property type="expression patterns" value="Expressed in liver and 19 other cell types or tissues"/>
</dbReference>
<keyword evidence="7 16" id="KW-0427">LDL</keyword>
<keyword evidence="11" id="KW-0325">Glycoprotein</keyword>
<dbReference type="GO" id="GO:0043274">
    <property type="term" value="F:phospholipase binding"/>
    <property type="evidence" value="ECO:0000318"/>
    <property type="project" value="GO_Central"/>
</dbReference>
<dbReference type="InterPro" id="IPR008019">
    <property type="entry name" value="Apo-CII"/>
</dbReference>
<dbReference type="Reactome" id="R-SSC-975634">
    <property type="pathway name" value="Retinoid metabolism and transport"/>
</dbReference>
<keyword evidence="6 16" id="KW-0964">Secreted</keyword>
<dbReference type="Ensembl" id="ENSSSCT00000003424.5">
    <property type="protein sequence ID" value="ENSSSCP00000003341.3"/>
    <property type="gene ID" value="ENSSSCG00000003086.5"/>
</dbReference>
<dbReference type="GO" id="GO:0016042">
    <property type="term" value="P:lipid catabolic process"/>
    <property type="evidence" value="ECO:0007669"/>
    <property type="project" value="UniProtKB-UniRule"/>
</dbReference>
<evidence type="ECO:0000256" key="9">
    <source>
        <dbReference type="ARBA" id="ARBA00022850"/>
    </source>
</evidence>
<keyword evidence="8 16" id="KW-0732">Signal</keyword>
<keyword evidence="13 16" id="KW-0443">Lipid metabolism</keyword>
<evidence type="ECO:0000256" key="6">
    <source>
        <dbReference type="ARBA" id="ARBA00022525"/>
    </source>
</evidence>
<reference evidence="18" key="2">
    <citation type="journal article" date="2020" name="Gigascience">
        <title>An improved pig reference genome sequence to enable pig genetics and genomics research.</title>
        <authorList>
            <person name="Warr A."/>
            <person name="Affara N."/>
            <person name="Aken B."/>
            <person name="Beiki H."/>
            <person name="Bickhart D.M."/>
            <person name="Billis K."/>
            <person name="Chow W."/>
            <person name="Eory L."/>
            <person name="Finlayson H.A."/>
            <person name="Flicek P."/>
            <person name="Giron C.G."/>
            <person name="Griffin D.K."/>
            <person name="Hall R."/>
            <person name="Hannum G."/>
            <person name="Hourlier T."/>
            <person name="Howe K."/>
            <person name="Hume D.A."/>
            <person name="Izuogu O."/>
            <person name="Kim K."/>
            <person name="Koren S."/>
            <person name="Liu H."/>
            <person name="Manchanda N."/>
            <person name="Martin F.J."/>
            <person name="Nonneman D.J."/>
            <person name="O'Connor R.E."/>
            <person name="Phillippy A.M."/>
            <person name="Rohrer G.A."/>
            <person name="Rosen B.D."/>
            <person name="Rund L.A."/>
            <person name="Sargent C.A."/>
            <person name="Schook L.B."/>
            <person name="Schroeder S.G."/>
            <person name="Schwartz A.S."/>
            <person name="Skinner B.M."/>
            <person name="Talbot R."/>
            <person name="Tseng E."/>
            <person name="Tuggle C.K."/>
            <person name="Watson M."/>
            <person name="Smith T.P.L."/>
            <person name="Archibald A.L."/>
        </authorList>
    </citation>
    <scope>NUCLEOTIDE SEQUENCE [LARGE SCALE GENOMIC DNA]</scope>
    <source>
        <strain evidence="18">Duroc</strain>
    </source>
</reference>
<keyword evidence="14 16" id="KW-0850">VLDL</keyword>
<evidence type="ECO:0000256" key="1">
    <source>
        <dbReference type="ARBA" id="ARBA00004613"/>
    </source>
</evidence>
<dbReference type="PANTHER" id="PTHR16566:SF0">
    <property type="entry name" value="APOLIPOPROTEIN C-II"/>
    <property type="match status" value="1"/>
</dbReference>
<evidence type="ECO:0000256" key="11">
    <source>
        <dbReference type="ARBA" id="ARBA00022981"/>
    </source>
</evidence>
<evidence type="ECO:0000256" key="10">
    <source>
        <dbReference type="ARBA" id="ARBA00022963"/>
    </source>
</evidence>
<dbReference type="GO" id="GO:0034362">
    <property type="term" value="C:low-density lipoprotein particle"/>
    <property type="evidence" value="ECO:0000318"/>
    <property type="project" value="GO_Central"/>
</dbReference>
<comment type="subcellular location">
    <subcellularLocation>
        <location evidence="1 16">Secreted</location>
    </subcellularLocation>
</comment>
<protein>
    <recommendedName>
        <fullName evidence="3 16">Apolipoprotein C-II</fullName>
        <shortName evidence="16">Apo-CII</shortName>
        <shortName evidence="16">ApoC-II</shortName>
    </recommendedName>
    <alternativeName>
        <fullName evidence="15 16">Apolipoprotein C2</fullName>
    </alternativeName>
</protein>
<keyword evidence="9 16" id="KW-0345">HDL</keyword>
<evidence type="ECO:0000256" key="4">
    <source>
        <dbReference type="ARBA" id="ARBA00022448"/>
    </source>
</evidence>
<evidence type="ECO:0000256" key="7">
    <source>
        <dbReference type="ARBA" id="ARBA00022710"/>
    </source>
</evidence>
<name>F6PSJ3_PIG</name>
<reference evidence="18" key="3">
    <citation type="submission" date="2025-08" db="UniProtKB">
        <authorList>
            <consortium name="Ensembl"/>
        </authorList>
    </citation>
    <scope>IDENTIFICATION</scope>
</reference>
<reference evidence="18" key="4">
    <citation type="submission" date="2025-09" db="UniProtKB">
        <authorList>
            <consortium name="Ensembl"/>
        </authorList>
    </citation>
    <scope>IDENTIFICATION</scope>
</reference>
<dbReference type="Reactome" id="R-SSC-8964058">
    <property type="pathway name" value="HDL remodeling"/>
</dbReference>
<evidence type="ECO:0000256" key="5">
    <source>
        <dbReference type="ARBA" id="ARBA00022513"/>
    </source>
</evidence>
<dbReference type="GO" id="GO:0034361">
    <property type="term" value="C:very-low-density lipoprotein particle"/>
    <property type="evidence" value="ECO:0000318"/>
    <property type="project" value="GO_Central"/>
</dbReference>
<comment type="similarity">
    <text evidence="2 16">Belongs to the apolipoprotein C2 family.</text>
</comment>
<evidence type="ECO:0000313" key="18">
    <source>
        <dbReference type="Ensembl" id="ENSSSCP00000003341.3"/>
    </source>
</evidence>
<dbReference type="GO" id="GO:0034384">
    <property type="term" value="P:high-density lipoprotein particle clearance"/>
    <property type="evidence" value="ECO:0000318"/>
    <property type="project" value="GO_Central"/>
</dbReference>
<keyword evidence="4 16" id="KW-0813">Transport</keyword>
<evidence type="ECO:0000256" key="14">
    <source>
        <dbReference type="ARBA" id="ARBA00023313"/>
    </source>
</evidence>
<dbReference type="GO" id="GO:0034366">
    <property type="term" value="C:spherical high-density lipoprotein particle"/>
    <property type="evidence" value="ECO:0000318"/>
    <property type="project" value="GO_Central"/>
</dbReference>
<keyword evidence="12 16" id="KW-0445">Lipid transport</keyword>
<dbReference type="GO" id="GO:0006869">
    <property type="term" value="P:lipid transport"/>
    <property type="evidence" value="ECO:0007669"/>
    <property type="project" value="UniProtKB-UniRule"/>
</dbReference>
<evidence type="ECO:0000313" key="19">
    <source>
        <dbReference type="Proteomes" id="UP000008227"/>
    </source>
</evidence>
<evidence type="ECO:0007829" key="20">
    <source>
        <dbReference type="PeptideAtlas" id="F6PSJ3"/>
    </source>
</evidence>
<evidence type="ECO:0000256" key="15">
    <source>
        <dbReference type="ARBA" id="ARBA00031176"/>
    </source>
</evidence>
<comment type="function">
    <text evidence="16">Component of chylomicrons, very low-density lipoproteins (VLDL), low-density lipoproteins (LDL), and high-density lipoproteins (HDL) in plasma. Plays an important role in lipoprotein metabolism as an activator of lipoprotein lipase.</text>
</comment>
<dbReference type="Pfam" id="PF05355">
    <property type="entry name" value="Apo-CII"/>
    <property type="match status" value="1"/>
</dbReference>
<keyword evidence="10 16" id="KW-0442">Lipid degradation</keyword>
<keyword evidence="19" id="KW-1185">Reference proteome</keyword>
<dbReference type="GO" id="GO:0042627">
    <property type="term" value="C:chylomicron"/>
    <property type="evidence" value="ECO:0000318"/>
    <property type="project" value="GO_Central"/>
</dbReference>
<dbReference type="GO" id="GO:0016004">
    <property type="term" value="F:phospholipase activator activity"/>
    <property type="evidence" value="ECO:0000318"/>
    <property type="project" value="GO_Central"/>
</dbReference>
<feature type="region of interest" description="Disordered" evidence="17">
    <location>
        <begin position="1"/>
        <end position="25"/>
    </location>
</feature>
<evidence type="ECO:0000256" key="13">
    <source>
        <dbReference type="ARBA" id="ARBA00023098"/>
    </source>
</evidence>
<gene>
    <name evidence="18" type="primary">APOC2</name>
</gene>
<evidence type="ECO:0000256" key="17">
    <source>
        <dbReference type="SAM" id="MobiDB-lite"/>
    </source>
</evidence>
<accession>F6PSJ3</accession>
<dbReference type="AlphaFoldDB" id="F6PSJ3"/>
<dbReference type="Reactome" id="R-SSC-8963888">
    <property type="pathway name" value="Chylomicron assembly"/>
</dbReference>
<evidence type="ECO:0000256" key="16">
    <source>
        <dbReference type="RuleBase" id="RU368054"/>
    </source>
</evidence>
<keyword evidence="20" id="KW-1267">Proteomics identification</keyword>
<reference evidence="19" key="1">
    <citation type="submission" date="2009-11" db="EMBL/GenBank/DDBJ databases">
        <authorList>
            <consortium name="Porcine genome sequencing project"/>
        </authorList>
    </citation>
    <scope>NUCLEOTIDE SEQUENCE [LARGE SCALE GENOMIC DNA]</scope>
    <source>
        <strain evidence="19">Duroc</strain>
    </source>
</reference>
<proteinExistence type="evidence at protein level"/>
<dbReference type="GO" id="GO:0042159">
    <property type="term" value="P:lipoprotein catabolic process"/>
    <property type="evidence" value="ECO:0000318"/>
    <property type="project" value="GO_Central"/>
</dbReference>
<keyword evidence="5 16" id="KW-0162">Chylomicron</keyword>
<dbReference type="PANTHER" id="PTHR16566">
    <property type="entry name" value="APOLIPOPROTEIN C-II"/>
    <property type="match status" value="1"/>
</dbReference>
<dbReference type="PaxDb" id="9823-ENSSSCP00000003341"/>
<evidence type="ECO:0000256" key="3">
    <source>
        <dbReference type="ARBA" id="ARBA00013947"/>
    </source>
</evidence>
<dbReference type="Gene3D" id="1.10.1440.10">
    <property type="entry name" value="Apolipoprotein C-II"/>
    <property type="match status" value="1"/>
</dbReference>
<dbReference type="FunFam" id="1.10.1440.10:FF:000001">
    <property type="entry name" value="Apolipoprotein C-II"/>
    <property type="match status" value="1"/>
</dbReference>
<dbReference type="GO" id="GO:0034382">
    <property type="term" value="P:chylomicron remnant clearance"/>
    <property type="evidence" value="ECO:0000318"/>
    <property type="project" value="GO_Central"/>
</dbReference>
<dbReference type="GO" id="GO:0034363">
    <property type="term" value="C:intermediate-density lipoprotein particle"/>
    <property type="evidence" value="ECO:0000318"/>
    <property type="project" value="GO_Central"/>
</dbReference>
<keyword evidence="11" id="KW-0730">Sialic acid</keyword>
<dbReference type="GeneTree" id="ENSGT00390000007913"/>
<evidence type="ECO:0000256" key="2">
    <source>
        <dbReference type="ARBA" id="ARBA00007221"/>
    </source>
</evidence>
<evidence type="ECO:0000256" key="12">
    <source>
        <dbReference type="ARBA" id="ARBA00023055"/>
    </source>
</evidence>
<dbReference type="Reactome" id="R-SSC-8963901">
    <property type="pathway name" value="Chylomicron remodeling"/>
</dbReference>
<organism evidence="18 19">
    <name type="scientific">Sus scrofa</name>
    <name type="common">Pig</name>
    <dbReference type="NCBI Taxonomy" id="9823"/>
    <lineage>
        <taxon>Eukaryota</taxon>
        <taxon>Metazoa</taxon>
        <taxon>Chordata</taxon>
        <taxon>Craniata</taxon>
        <taxon>Vertebrata</taxon>
        <taxon>Euteleostomi</taxon>
        <taxon>Mammalia</taxon>
        <taxon>Eutheria</taxon>
        <taxon>Laurasiatheria</taxon>
        <taxon>Artiodactyla</taxon>
        <taxon>Suina</taxon>
        <taxon>Suidae</taxon>
        <taxon>Sus</taxon>
    </lineage>
</organism>